<sequence>MYLDPIIKCMANTAVRLANEFCLEVSGEAQLALASLADSQYTDVSAYLSSAEFALRRQLLVSARRDSACLAEMGEKRSRLLRLLQRQSDLEFAELESLSNDRERYLMDALAAYCHCLIVSDQFNIKVGQRFDLYEIRYYDYLKCFTIIYFRTTNLATLHLFSDYLTIFG</sequence>
<keyword evidence="2" id="KW-1185">Reference proteome</keyword>
<gene>
    <name evidence="1" type="ORF">PXEA_LOCUS7729</name>
</gene>
<dbReference type="EMBL" id="CAAALY010020636">
    <property type="protein sequence ID" value="VEL14289.1"/>
    <property type="molecule type" value="Genomic_DNA"/>
</dbReference>
<dbReference type="AlphaFoldDB" id="A0A3S5A3U2"/>
<evidence type="ECO:0000313" key="1">
    <source>
        <dbReference type="EMBL" id="VEL14289.1"/>
    </source>
</evidence>
<dbReference type="OrthoDB" id="381190at2759"/>
<name>A0A3S5A3U2_9PLAT</name>
<proteinExistence type="predicted"/>
<comment type="caution">
    <text evidence="1">The sequence shown here is derived from an EMBL/GenBank/DDBJ whole genome shotgun (WGS) entry which is preliminary data.</text>
</comment>
<evidence type="ECO:0000313" key="2">
    <source>
        <dbReference type="Proteomes" id="UP000784294"/>
    </source>
</evidence>
<reference evidence="1" key="1">
    <citation type="submission" date="2018-11" db="EMBL/GenBank/DDBJ databases">
        <authorList>
            <consortium name="Pathogen Informatics"/>
        </authorList>
    </citation>
    <scope>NUCLEOTIDE SEQUENCE</scope>
</reference>
<protein>
    <submittedName>
        <fullName evidence="1">Uncharacterized protein</fullName>
    </submittedName>
</protein>
<accession>A0A3S5A3U2</accession>
<dbReference type="Proteomes" id="UP000784294">
    <property type="component" value="Unassembled WGS sequence"/>
</dbReference>
<organism evidence="1 2">
    <name type="scientific">Protopolystoma xenopodis</name>
    <dbReference type="NCBI Taxonomy" id="117903"/>
    <lineage>
        <taxon>Eukaryota</taxon>
        <taxon>Metazoa</taxon>
        <taxon>Spiralia</taxon>
        <taxon>Lophotrochozoa</taxon>
        <taxon>Platyhelminthes</taxon>
        <taxon>Monogenea</taxon>
        <taxon>Polyopisthocotylea</taxon>
        <taxon>Polystomatidea</taxon>
        <taxon>Polystomatidae</taxon>
        <taxon>Protopolystoma</taxon>
    </lineage>
</organism>